<dbReference type="Pfam" id="PF04343">
    <property type="entry name" value="DUF488"/>
    <property type="match status" value="1"/>
</dbReference>
<protein>
    <submittedName>
        <fullName evidence="1">DUF488 domain-containing protein</fullName>
    </submittedName>
</protein>
<evidence type="ECO:0000313" key="1">
    <source>
        <dbReference type="EMBL" id="HEH35877.1"/>
    </source>
</evidence>
<sequence length="175" mass="20694">MGNSRDLIYTIGHSNRDFETFLNLLIFHGIEALVDVRRFPKSKFEHFSAENLQKIGSHGIEYIQKPLLGGFRKKILKDSPNKAIKSPGFRNYADFMLTDEFEHEILELIEIARRKRTAIMCAEKFFWRCHRKFISDYLCLLGFKVVHIIDQRTLIHKMSKNARIEGRKLIYDLEF</sequence>
<comment type="caution">
    <text evidence="1">The sequence shown here is derived from an EMBL/GenBank/DDBJ whole genome shotgun (WGS) entry which is preliminary data.</text>
</comment>
<proteinExistence type="predicted"/>
<accession>A0A7J2TJV0</accession>
<dbReference type="EMBL" id="DSLA01000110">
    <property type="protein sequence ID" value="HEH35877.1"/>
    <property type="molecule type" value="Genomic_DNA"/>
</dbReference>
<name>A0A7J2TJV0_ARCFL</name>
<reference evidence="1" key="1">
    <citation type="journal article" date="2020" name="mSystems">
        <title>Genome- and Community-Level Interaction Insights into Carbon Utilization and Element Cycling Functions of Hydrothermarchaeota in Hydrothermal Sediment.</title>
        <authorList>
            <person name="Zhou Z."/>
            <person name="Liu Y."/>
            <person name="Xu W."/>
            <person name="Pan J."/>
            <person name="Luo Z.H."/>
            <person name="Li M."/>
        </authorList>
    </citation>
    <scope>NUCLEOTIDE SEQUENCE [LARGE SCALE GENOMIC DNA]</scope>
    <source>
        <strain evidence="1">SpSt-26</strain>
    </source>
</reference>
<gene>
    <name evidence="1" type="ORF">ENP88_07050</name>
</gene>
<organism evidence="1">
    <name type="scientific">Archaeoglobus fulgidus</name>
    <dbReference type="NCBI Taxonomy" id="2234"/>
    <lineage>
        <taxon>Archaea</taxon>
        <taxon>Methanobacteriati</taxon>
        <taxon>Methanobacteriota</taxon>
        <taxon>Archaeoglobi</taxon>
        <taxon>Archaeoglobales</taxon>
        <taxon>Archaeoglobaceae</taxon>
        <taxon>Archaeoglobus</taxon>
    </lineage>
</organism>
<dbReference type="InterPro" id="IPR014519">
    <property type="entry name" value="UCP024492"/>
</dbReference>
<dbReference type="InterPro" id="IPR007438">
    <property type="entry name" value="DUF488"/>
</dbReference>
<dbReference type="PIRSF" id="PIRSF024492">
    <property type="entry name" value="UCP024492"/>
    <property type="match status" value="1"/>
</dbReference>
<dbReference type="PANTHER" id="PTHR39337:SF1">
    <property type="entry name" value="BLR5642 PROTEIN"/>
    <property type="match status" value="1"/>
</dbReference>
<dbReference type="AlphaFoldDB" id="A0A7J2TJV0"/>
<dbReference type="PANTHER" id="PTHR39337">
    <property type="entry name" value="BLR5642 PROTEIN"/>
    <property type="match status" value="1"/>
</dbReference>